<dbReference type="STRING" id="74649.A0A2P6PHQ1"/>
<feature type="compositionally biased region" description="Basic and acidic residues" evidence="10">
    <location>
        <begin position="106"/>
        <end position="117"/>
    </location>
</feature>
<dbReference type="InterPro" id="IPR036915">
    <property type="entry name" value="Cyclin-like_sf"/>
</dbReference>
<dbReference type="GO" id="GO:0051301">
    <property type="term" value="P:cell division"/>
    <property type="evidence" value="ECO:0007669"/>
    <property type="project" value="UniProtKB-KW"/>
</dbReference>
<proteinExistence type="inferred from homology"/>
<feature type="region of interest" description="Disordered" evidence="10">
    <location>
        <begin position="1"/>
        <end position="21"/>
    </location>
</feature>
<comment type="function">
    <text evidence="1">Essential for the control of the cell cycle at the G2/M (mitosis) transition.</text>
</comment>
<name>A0A2P6PHQ1_ROSCH</name>
<dbReference type="Gramene" id="PRQ21446">
    <property type="protein sequence ID" value="PRQ21446"/>
    <property type="gene ID" value="RchiOBHm_Chr7g0239321"/>
</dbReference>
<dbReference type="GO" id="GO:0010332">
    <property type="term" value="P:response to gamma radiation"/>
    <property type="evidence" value="ECO:0007669"/>
    <property type="project" value="UniProtKB-ARBA"/>
</dbReference>
<dbReference type="OrthoDB" id="5590282at2759"/>
<dbReference type="InterPro" id="IPR046965">
    <property type="entry name" value="Cyclin_A/B-like"/>
</dbReference>
<dbReference type="PANTHER" id="PTHR10177">
    <property type="entry name" value="CYCLINS"/>
    <property type="match status" value="1"/>
</dbReference>
<evidence type="ECO:0000313" key="14">
    <source>
        <dbReference type="Proteomes" id="UP000238479"/>
    </source>
</evidence>
<evidence type="ECO:0000313" key="13">
    <source>
        <dbReference type="EMBL" id="PRQ21446.1"/>
    </source>
</evidence>
<feature type="domain" description="Cyclin-like" evidence="11">
    <location>
        <begin position="227"/>
        <end position="311"/>
    </location>
</feature>
<dbReference type="GO" id="GO:0044772">
    <property type="term" value="P:mitotic cell cycle phase transition"/>
    <property type="evidence" value="ECO:0007669"/>
    <property type="project" value="InterPro"/>
</dbReference>
<dbReference type="SMART" id="SM01332">
    <property type="entry name" value="Cyclin_C"/>
    <property type="match status" value="1"/>
</dbReference>
<dbReference type="Proteomes" id="UP000238479">
    <property type="component" value="Chromosome 7"/>
</dbReference>
<keyword evidence="7" id="KW-0131">Cell cycle</keyword>
<dbReference type="PIRSF" id="PIRSF001771">
    <property type="entry name" value="Cyclin_A_B_D_E"/>
    <property type="match status" value="1"/>
</dbReference>
<dbReference type="InterPro" id="IPR048258">
    <property type="entry name" value="Cyclins_cyclin-box"/>
</dbReference>
<dbReference type="PROSITE" id="PS00292">
    <property type="entry name" value="CYCLINS"/>
    <property type="match status" value="1"/>
</dbReference>
<keyword evidence="5" id="KW-0498">Mitosis</keyword>
<evidence type="ECO:0000256" key="6">
    <source>
        <dbReference type="ARBA" id="ARBA00023127"/>
    </source>
</evidence>
<evidence type="ECO:0000256" key="9">
    <source>
        <dbReference type="RuleBase" id="RU000383"/>
    </source>
</evidence>
<keyword evidence="14" id="KW-1185">Reference proteome</keyword>
<dbReference type="OMA" id="YTTVISY"/>
<evidence type="ECO:0000256" key="3">
    <source>
        <dbReference type="ARBA" id="ARBA00011177"/>
    </source>
</evidence>
<dbReference type="InterPro" id="IPR013763">
    <property type="entry name" value="Cyclin-like_dom"/>
</dbReference>
<evidence type="ECO:0000256" key="5">
    <source>
        <dbReference type="ARBA" id="ARBA00022776"/>
    </source>
</evidence>
<comment type="caution">
    <text evidence="13">The sequence shown here is derived from an EMBL/GenBank/DDBJ whole genome shotgun (WGS) entry which is preliminary data.</text>
</comment>
<dbReference type="SMART" id="SM00385">
    <property type="entry name" value="CYCLIN"/>
    <property type="match status" value="2"/>
</dbReference>
<dbReference type="SUPFAM" id="SSF47954">
    <property type="entry name" value="Cyclin-like"/>
    <property type="match status" value="2"/>
</dbReference>
<organism evidence="13 14">
    <name type="scientific">Rosa chinensis</name>
    <name type="common">China rose</name>
    <dbReference type="NCBI Taxonomy" id="74649"/>
    <lineage>
        <taxon>Eukaryota</taxon>
        <taxon>Viridiplantae</taxon>
        <taxon>Streptophyta</taxon>
        <taxon>Embryophyta</taxon>
        <taxon>Tracheophyta</taxon>
        <taxon>Spermatophyta</taxon>
        <taxon>Magnoliopsida</taxon>
        <taxon>eudicotyledons</taxon>
        <taxon>Gunneridae</taxon>
        <taxon>Pentapetalae</taxon>
        <taxon>rosids</taxon>
        <taxon>fabids</taxon>
        <taxon>Rosales</taxon>
        <taxon>Rosaceae</taxon>
        <taxon>Rosoideae</taxon>
        <taxon>Rosoideae incertae sedis</taxon>
        <taxon>Rosa</taxon>
    </lineage>
</organism>
<dbReference type="Gene3D" id="1.10.472.10">
    <property type="entry name" value="Cyclin-like"/>
    <property type="match status" value="2"/>
</dbReference>
<dbReference type="InterPro" id="IPR004367">
    <property type="entry name" value="Cyclin_C-dom"/>
</dbReference>
<dbReference type="GO" id="GO:0016538">
    <property type="term" value="F:cyclin-dependent protein serine/threonine kinase regulator activity"/>
    <property type="evidence" value="ECO:0007669"/>
    <property type="project" value="InterPro"/>
</dbReference>
<protein>
    <recommendedName>
        <fullName evidence="8">B-like cyclin</fullName>
    </recommendedName>
</protein>
<comment type="subunit">
    <text evidence="3">Interacts with the CDC2 protein kinase to form a serine/threonine kinase holoenzyme complex also known as maturation promoting factor (MPF). The cyclin subunit imparts substrate specificity to the complex.</text>
</comment>
<accession>A0A2P6PHQ1</accession>
<dbReference type="AlphaFoldDB" id="A0A2P6PHQ1"/>
<dbReference type="InterPro" id="IPR039361">
    <property type="entry name" value="Cyclin"/>
</dbReference>
<sequence length="442" mass="49976">MDTRGDGEVNGEVPRRNQRVALQDRTNVEAAQLLANAQKNNVNPVLVPSLQDKVAVNRKCAPANKGTKKKPIDEDVVVISSDEEEEKPVLLPCLQDKVALNRKYAPEKKGTKKKPIDEDVVGVSSDEEEEKPVSNRSKPSQGSRKEVKTLTSILTARSEAMAGGATNKPKEQVVDFDSADFNDELAVVEYVDDMYKFYKLEEDGNRVGDYLDSQPEVNSKMRSILIDWIIEVHRKFELMPETFYLTVNIIDRYLSVRIVPRRELQLLGISSMVIASKYEEVWAPQVNDFVCISDDAYMEDEIRKMEKEILGKLEWYLTVPTPYVFLARYIKASVSPDDEMKNMVFFLAELGVMHYQTIISYSPSMIAAAAVYAARCTLNKTPFWTATLKHHTGYLEEQLRECAKVLVGFHSNAAESNLKAVYRKYSKPEFGAVAHLNPAKSF</sequence>
<evidence type="ECO:0000256" key="8">
    <source>
        <dbReference type="ARBA" id="ARBA00032263"/>
    </source>
</evidence>
<gene>
    <name evidence="13" type="ORF">RchiOBHm_Chr7g0239321</name>
</gene>
<dbReference type="EMBL" id="PDCK01000045">
    <property type="protein sequence ID" value="PRQ21446.1"/>
    <property type="molecule type" value="Genomic_DNA"/>
</dbReference>
<evidence type="ECO:0000256" key="10">
    <source>
        <dbReference type="SAM" id="MobiDB-lite"/>
    </source>
</evidence>
<evidence type="ECO:0000256" key="1">
    <source>
        <dbReference type="ARBA" id="ARBA00003222"/>
    </source>
</evidence>
<feature type="domain" description="Cyclin C-terminal" evidence="12">
    <location>
        <begin position="320"/>
        <end position="439"/>
    </location>
</feature>
<evidence type="ECO:0000256" key="2">
    <source>
        <dbReference type="ARBA" id="ARBA00006955"/>
    </source>
</evidence>
<reference evidence="13 14" key="1">
    <citation type="journal article" date="2018" name="Nat. Genet.">
        <title>The Rosa genome provides new insights in the design of modern roses.</title>
        <authorList>
            <person name="Bendahmane M."/>
        </authorList>
    </citation>
    <scope>NUCLEOTIDE SEQUENCE [LARGE SCALE GENOMIC DNA]</scope>
    <source>
        <strain evidence="14">cv. Old Blush</strain>
    </source>
</reference>
<dbReference type="Pfam" id="PF02984">
    <property type="entry name" value="Cyclin_C"/>
    <property type="match status" value="1"/>
</dbReference>
<evidence type="ECO:0000259" key="12">
    <source>
        <dbReference type="SMART" id="SM01332"/>
    </source>
</evidence>
<evidence type="ECO:0000256" key="7">
    <source>
        <dbReference type="ARBA" id="ARBA00023306"/>
    </source>
</evidence>
<feature type="region of interest" description="Disordered" evidence="10">
    <location>
        <begin position="106"/>
        <end position="148"/>
    </location>
</feature>
<evidence type="ECO:0000259" key="11">
    <source>
        <dbReference type="SMART" id="SM00385"/>
    </source>
</evidence>
<feature type="domain" description="Cyclin-like" evidence="11">
    <location>
        <begin position="324"/>
        <end position="408"/>
    </location>
</feature>
<keyword evidence="4" id="KW-0132">Cell division</keyword>
<dbReference type="Pfam" id="PF00134">
    <property type="entry name" value="Cyclin_N"/>
    <property type="match status" value="1"/>
</dbReference>
<dbReference type="FunFam" id="1.10.472.10:FF:000032">
    <property type="entry name" value="G2/mitotic-specific cyclin-1"/>
    <property type="match status" value="1"/>
</dbReference>
<keyword evidence="6 9" id="KW-0195">Cyclin</keyword>
<evidence type="ECO:0000256" key="4">
    <source>
        <dbReference type="ARBA" id="ARBA00022618"/>
    </source>
</evidence>
<comment type="similarity">
    <text evidence="2">Belongs to the cyclin family. Cyclin AB subfamily.</text>
</comment>
<dbReference type="InterPro" id="IPR006671">
    <property type="entry name" value="Cyclin_N"/>
</dbReference>